<evidence type="ECO:0000256" key="12">
    <source>
        <dbReference type="ARBA" id="ARBA00022968"/>
    </source>
</evidence>
<dbReference type="Pfam" id="PF00423">
    <property type="entry name" value="HN"/>
    <property type="match status" value="1"/>
</dbReference>
<keyword evidence="15" id="KW-0325">Glycoprotein</keyword>
<evidence type="ECO:0000256" key="7">
    <source>
        <dbReference type="ARBA" id="ARBA00022692"/>
    </source>
</evidence>
<keyword evidence="16" id="KW-1160">Virus entry into host cell</keyword>
<dbReference type="Proteomes" id="UP001182634">
    <property type="component" value="Segment"/>
</dbReference>
<comment type="subcellular location">
    <subcellularLocation>
        <location evidence="2">Host membrane</location>
        <topology evidence="2">Single-pass type II membrane protein</topology>
    </subcellularLocation>
    <subcellularLocation>
        <location evidence="1">Virion membrane</location>
        <topology evidence="1">Single-pass type II membrane protein</topology>
    </subcellularLocation>
</comment>
<keyword evidence="9" id="KW-0946">Virion</keyword>
<evidence type="ECO:0000256" key="15">
    <source>
        <dbReference type="ARBA" id="ARBA00023180"/>
    </source>
</evidence>
<dbReference type="GO" id="GO:0046789">
    <property type="term" value="F:host cell surface receptor binding"/>
    <property type="evidence" value="ECO:0007669"/>
    <property type="project" value="InterPro"/>
</dbReference>
<dbReference type="InterPro" id="IPR000665">
    <property type="entry name" value="Hemagglutn/HN"/>
</dbReference>
<evidence type="ECO:0000313" key="19">
    <source>
        <dbReference type="EMBL" id="QWQ56142.1"/>
    </source>
</evidence>
<name>A0A8F1NIJ4_9MONO</name>
<dbReference type="Gene3D" id="2.120.10.10">
    <property type="match status" value="1"/>
</dbReference>
<evidence type="ECO:0000256" key="9">
    <source>
        <dbReference type="ARBA" id="ARBA00022844"/>
    </source>
</evidence>
<evidence type="ECO:0000256" key="4">
    <source>
        <dbReference type="ARBA" id="ARBA00020483"/>
    </source>
</evidence>
<keyword evidence="7 18" id="KW-0812">Transmembrane</keyword>
<dbReference type="GO" id="GO:0019031">
    <property type="term" value="C:viral envelope"/>
    <property type="evidence" value="ECO:0007669"/>
    <property type="project" value="UniProtKB-KW"/>
</dbReference>
<dbReference type="InterPro" id="IPR036278">
    <property type="entry name" value="Sialidase_sf"/>
</dbReference>
<dbReference type="EMBL" id="MT511667">
    <property type="protein sequence ID" value="QWQ56142.1"/>
    <property type="molecule type" value="Viral_cRNA"/>
</dbReference>
<evidence type="ECO:0000256" key="1">
    <source>
        <dbReference type="ARBA" id="ARBA00004208"/>
    </source>
</evidence>
<evidence type="ECO:0000256" key="14">
    <source>
        <dbReference type="ARBA" id="ARBA00023136"/>
    </source>
</evidence>
<dbReference type="SUPFAM" id="SSF50939">
    <property type="entry name" value="Sialidases"/>
    <property type="match status" value="1"/>
</dbReference>
<accession>A0A8F1NIJ4</accession>
<evidence type="ECO:0000256" key="17">
    <source>
        <dbReference type="RuleBase" id="RU004216"/>
    </source>
</evidence>
<feature type="transmembrane region" description="Helical" evidence="18">
    <location>
        <begin position="37"/>
        <end position="58"/>
    </location>
</feature>
<evidence type="ECO:0000256" key="8">
    <source>
        <dbReference type="ARBA" id="ARBA00022804"/>
    </source>
</evidence>
<keyword evidence="6" id="KW-0945">Host-virus interaction</keyword>
<keyword evidence="14 18" id="KW-0472">Membrane</keyword>
<dbReference type="GO" id="GO:0055036">
    <property type="term" value="C:virion membrane"/>
    <property type="evidence" value="ECO:0007669"/>
    <property type="project" value="UniProtKB-SubCell"/>
</dbReference>
<evidence type="ECO:0000256" key="5">
    <source>
        <dbReference type="ARBA" id="ARBA00022546"/>
    </source>
</evidence>
<comment type="similarity">
    <text evidence="3">Belongs to the paramyxoviruses hemagglutinin-neuraminidase family. Non-sialidase subfamily.</text>
</comment>
<evidence type="ECO:0000256" key="6">
    <source>
        <dbReference type="ARBA" id="ARBA00022581"/>
    </source>
</evidence>
<dbReference type="GO" id="GO:0033644">
    <property type="term" value="C:host cell membrane"/>
    <property type="evidence" value="ECO:0007669"/>
    <property type="project" value="UniProtKB-SubCell"/>
</dbReference>
<keyword evidence="11 17" id="KW-0261">Viral envelope protein</keyword>
<sequence>MPPLGDKSNAFYKDSARANLPILNINGFLPAHHRGPLLLLLATVSLVGLVALIAIAGVRFHKSTTMAKETNSLIQENIHHTDLLHHQVMDVLTPLFKIIGEEVGLRLPQRLAEIKQFILTKTSFFNPDREFDFRDLHWCINPPDRVKVNFSKFCQAIHIDNGIRLLGGIFIDQFLSHSKSDIFPGRVCPNGVTTRGEIISPALSLTSLSAKHLGLVDNIMFAMADGVYAKTYVLSHFSEGGVTETGEIRVFEIGLIRGWLGDLPVLHLTNFIHANVDSIGRHCTLAVGELKLASICTHARAIRVVRNVDSHPTSVSAISMGVFGSDYYQQSVEVIPVYDESVQQIHLSNHRGFIKDSKAYWAFPAEADTNSTRWSNCLTKVCTSRNLPFCNLTSWEPFNTTYPAVYAILVLEVSVHSDISMFIDESLGPLILNGYGMDLYSNSHEDQHWLTIPPKSGNVLGVINKLVVNGSAAVLPYILSYAASAGHEPCYAPVQHSLPSDTNTLAESNIVVLSTGKFRYVSATYDTSRSSHAIVYYIYNPTEGTSYFFPFRLTTRGIPAFLRIECFVWVEKIWCIHVYRYHSTVSKVEPVVETMVRLEFKCTSS</sequence>
<evidence type="ECO:0000256" key="11">
    <source>
        <dbReference type="ARBA" id="ARBA00022879"/>
    </source>
</evidence>
<evidence type="ECO:0000256" key="10">
    <source>
        <dbReference type="ARBA" id="ARBA00022870"/>
    </source>
</evidence>
<reference evidence="19" key="1">
    <citation type="journal article" date="2021" name="Emerg. Infect. Dis.">
        <title>Novel morbillivirus as putative cause of fetal death and encephalitis among swine.</title>
        <authorList>
            <person name="Arruda B."/>
            <person name="Shen H."/>
            <person name="Zheng Y."/>
            <person name="Li G."/>
        </authorList>
    </citation>
    <scope>NUCLEOTIDE SEQUENCE</scope>
    <source>
        <strain evidence="19">PMV/MX/ISU7758/2020</strain>
    </source>
</reference>
<evidence type="ECO:0000256" key="2">
    <source>
        <dbReference type="ARBA" id="ARBA00004597"/>
    </source>
</evidence>
<dbReference type="GO" id="GO:0046718">
    <property type="term" value="P:symbiont entry into host cell"/>
    <property type="evidence" value="ECO:0007669"/>
    <property type="project" value="UniProtKB-KW"/>
</dbReference>
<keyword evidence="12" id="KW-0735">Signal-anchor</keyword>
<evidence type="ECO:0000256" key="18">
    <source>
        <dbReference type="SAM" id="Phobius"/>
    </source>
</evidence>
<proteinExistence type="inferred from homology"/>
<keyword evidence="13 18" id="KW-1133">Transmembrane helix</keyword>
<evidence type="ECO:0000313" key="20">
    <source>
        <dbReference type="Proteomes" id="UP001182634"/>
    </source>
</evidence>
<evidence type="ECO:0000256" key="16">
    <source>
        <dbReference type="ARBA" id="ARBA00023296"/>
    </source>
</evidence>
<evidence type="ECO:0000256" key="13">
    <source>
        <dbReference type="ARBA" id="ARBA00022989"/>
    </source>
</evidence>
<dbReference type="GO" id="GO:0019062">
    <property type="term" value="P:virion attachment to host cell"/>
    <property type="evidence" value="ECO:0007669"/>
    <property type="project" value="UniProtKB-KW"/>
</dbReference>
<protein>
    <recommendedName>
        <fullName evidence="4">Hemagglutinin glycoprotein</fullName>
    </recommendedName>
</protein>
<organism evidence="19 20">
    <name type="scientific">Porcine morbillivirus</name>
    <dbReference type="NCBI Taxonomy" id="2846955"/>
    <lineage>
        <taxon>Viruses</taxon>
        <taxon>Riboviria</taxon>
        <taxon>Orthornavirae</taxon>
        <taxon>Negarnaviricota</taxon>
        <taxon>Haploviricotina</taxon>
        <taxon>Monjiviricetes</taxon>
        <taxon>Mononegavirales</taxon>
        <taxon>Paramyxoviridae</taxon>
        <taxon>Orthoparamyxovirinae</taxon>
        <taxon>Morbillivirus</taxon>
        <taxon>Morbillivirus suis</taxon>
    </lineage>
</organism>
<evidence type="ECO:0000256" key="3">
    <source>
        <dbReference type="ARBA" id="ARBA00006578"/>
    </source>
</evidence>
<keyword evidence="5 17" id="KW-0348">Hemagglutinin</keyword>
<keyword evidence="8" id="KW-1161">Viral attachment to host cell</keyword>
<keyword evidence="20" id="KW-1185">Reference proteome</keyword>
<keyword evidence="10" id="KW-1043">Host membrane</keyword>